<dbReference type="AlphaFoldDB" id="A0A0F9RQL7"/>
<reference evidence="2" key="1">
    <citation type="journal article" date="2015" name="Nature">
        <title>Complex archaea that bridge the gap between prokaryotes and eukaryotes.</title>
        <authorList>
            <person name="Spang A."/>
            <person name="Saw J.H."/>
            <person name="Jorgensen S.L."/>
            <person name="Zaremba-Niedzwiedzka K."/>
            <person name="Martijn J."/>
            <person name="Lind A.E."/>
            <person name="van Eijk R."/>
            <person name="Schleper C."/>
            <person name="Guy L."/>
            <person name="Ettema T.J."/>
        </authorList>
    </citation>
    <scope>NUCLEOTIDE SEQUENCE</scope>
</reference>
<protein>
    <recommendedName>
        <fullName evidence="3">Zinc-ribbon domain-containing protein</fullName>
    </recommendedName>
</protein>
<sequence>MTERGFSPLTGQLGIPGTSYRLQLGTINEKWAVRLLRGKDVLDSYVFKDEDSSGGFPNQNLIVGYVLRTIAIPNINPHQVMKTTQALVKQAMQRKEERKIKAPLSEMKEIELEKVPESEIKRPKPQGWVKTEGVKSEQELLDEKRQAFKQRVAAQKEKEIDSPSGVSTVKTTRQLPSIPSEGSSGDSTGTAQPGSQVSSFCPHCGKDLNWQFCPYCGKPLPHE</sequence>
<feature type="region of interest" description="Disordered" evidence="1">
    <location>
        <begin position="151"/>
        <end position="198"/>
    </location>
</feature>
<name>A0A0F9RQL7_9ZZZZ</name>
<organism evidence="2">
    <name type="scientific">marine sediment metagenome</name>
    <dbReference type="NCBI Taxonomy" id="412755"/>
    <lineage>
        <taxon>unclassified sequences</taxon>
        <taxon>metagenomes</taxon>
        <taxon>ecological metagenomes</taxon>
    </lineage>
</organism>
<comment type="caution">
    <text evidence="2">The sequence shown here is derived from an EMBL/GenBank/DDBJ whole genome shotgun (WGS) entry which is preliminary data.</text>
</comment>
<gene>
    <name evidence="2" type="ORF">LCGC14_0943830</name>
</gene>
<accession>A0A0F9RQL7</accession>
<proteinExistence type="predicted"/>
<evidence type="ECO:0000256" key="1">
    <source>
        <dbReference type="SAM" id="MobiDB-lite"/>
    </source>
</evidence>
<evidence type="ECO:0000313" key="2">
    <source>
        <dbReference type="EMBL" id="KKN19628.1"/>
    </source>
</evidence>
<dbReference type="EMBL" id="LAZR01003317">
    <property type="protein sequence ID" value="KKN19628.1"/>
    <property type="molecule type" value="Genomic_DNA"/>
</dbReference>
<feature type="compositionally biased region" description="Polar residues" evidence="1">
    <location>
        <begin position="164"/>
        <end position="198"/>
    </location>
</feature>
<evidence type="ECO:0008006" key="3">
    <source>
        <dbReference type="Google" id="ProtNLM"/>
    </source>
</evidence>